<evidence type="ECO:0000313" key="6">
    <source>
        <dbReference type="Proteomes" id="UP000030651"/>
    </source>
</evidence>
<dbReference type="PANTHER" id="PTHR24123">
    <property type="entry name" value="ANKYRIN REPEAT-CONTAINING"/>
    <property type="match status" value="1"/>
</dbReference>
<dbReference type="PROSITE" id="PS50088">
    <property type="entry name" value="ANK_REPEAT"/>
    <property type="match status" value="4"/>
</dbReference>
<evidence type="ECO:0000256" key="3">
    <source>
        <dbReference type="PROSITE-ProRule" id="PRU00023"/>
    </source>
</evidence>
<dbReference type="HOGENOM" id="CLU_352697_0_0_1"/>
<dbReference type="PANTHER" id="PTHR24123:SF33">
    <property type="entry name" value="PROTEIN HOS4"/>
    <property type="match status" value="1"/>
</dbReference>
<dbReference type="eggNOG" id="KOG4177">
    <property type="taxonomic scope" value="Eukaryota"/>
</dbReference>
<keyword evidence="2 3" id="KW-0040">ANK repeat</keyword>
<dbReference type="KEGG" id="pfy:PFICI_06092"/>
<dbReference type="Gene3D" id="1.25.40.20">
    <property type="entry name" value="Ankyrin repeat-containing domain"/>
    <property type="match status" value="3"/>
</dbReference>
<evidence type="ECO:0000256" key="1">
    <source>
        <dbReference type="ARBA" id="ARBA00022737"/>
    </source>
</evidence>
<feature type="repeat" description="ANK" evidence="3">
    <location>
        <begin position="243"/>
        <end position="275"/>
    </location>
</feature>
<dbReference type="AlphaFoldDB" id="W3X4V6"/>
<dbReference type="OMA" id="IRICRRV"/>
<proteinExistence type="predicted"/>
<sequence length="797" mass="88386">MMADVHEVQPLVRDVAPRGQRGSYEGELGSTRDEDSRTALHWAVIRGHQQTLFELMPVCDAIVNAKDRFNRTALFYAVGGQEFSNLMVEMLLLGGAQVNYIDVDRKTPLLMALERKDRLLTGRLAEFDSITMHMIIAECHPSNDKSEGMINILDFLLTHGGKDLKSTKNRKGQSILHASATTGNMAVVDVFMEHGRINPLEVVLEMDKEGDTPLISAARGGWFEMAKFLVQDCDFNKDIVDANGMTALHWAAHQGHTAIVSLLVDAGADIMRQTETGFTSLFLACNNRRDETGVLLLEKTGIPKALTLKDAFGRGLTRVAALNNCSNILTKLIEYAKEEGNDARVLWEHSEGCSHAFAAIGSDCRESAMTLLKAGAAVTGSNGNRDTALHCAVSHGDADLVKWLLENRSESRLWMVAKNKENQTPAGVAATRLEGGVLADILADLLHYEEPARVRDLDTTGWIGIHWATFYARLDLIKLLVRKTADGTNNSVLAADTSGRTAADLARRLHPKQMKLLQWLKPVDTLGDPSDVPLLREPKVSDETKDICGRVPAFLMDVYGRRGTLVILLYVSDILCYGPDPIMSVEAEKRGMDRRLRSRWIHLPLNNLTVIENMAQGTLTHGIKIIPCSPSQDLIHRIYFDIADENMDNLETAGNEFEPTSPRGLAHNTETSCRDLDNLTNFSAISPDNIPSSLEDDAMIVSGTQTSTKLFFPDAQNNQVESEEYPTTLPSNNLHAKGKPANTPRRIPPEWRSLKKVIDHATIQHSKLSRFIDEKMSSEPRVGYLRPIAPFIDVRYR</sequence>
<accession>W3X4V6</accession>
<dbReference type="InterPro" id="IPR036770">
    <property type="entry name" value="Ankyrin_rpt-contain_sf"/>
</dbReference>
<evidence type="ECO:0000256" key="4">
    <source>
        <dbReference type="SAM" id="MobiDB-lite"/>
    </source>
</evidence>
<feature type="region of interest" description="Disordered" evidence="4">
    <location>
        <begin position="725"/>
        <end position="747"/>
    </location>
</feature>
<gene>
    <name evidence="5" type="ORF">PFICI_06092</name>
</gene>
<dbReference type="OrthoDB" id="426293at2759"/>
<dbReference type="EMBL" id="KI912112">
    <property type="protein sequence ID" value="ETS81090.1"/>
    <property type="molecule type" value="Genomic_DNA"/>
</dbReference>
<dbReference type="GeneID" id="19271105"/>
<feature type="repeat" description="ANK" evidence="3">
    <location>
        <begin position="171"/>
        <end position="195"/>
    </location>
</feature>
<dbReference type="Proteomes" id="UP000030651">
    <property type="component" value="Unassembled WGS sequence"/>
</dbReference>
<feature type="repeat" description="ANK" evidence="3">
    <location>
        <begin position="35"/>
        <end position="68"/>
    </location>
</feature>
<organism evidence="5 6">
    <name type="scientific">Pestalotiopsis fici (strain W106-1 / CGMCC3.15140)</name>
    <dbReference type="NCBI Taxonomy" id="1229662"/>
    <lineage>
        <taxon>Eukaryota</taxon>
        <taxon>Fungi</taxon>
        <taxon>Dikarya</taxon>
        <taxon>Ascomycota</taxon>
        <taxon>Pezizomycotina</taxon>
        <taxon>Sordariomycetes</taxon>
        <taxon>Xylariomycetidae</taxon>
        <taxon>Amphisphaeriales</taxon>
        <taxon>Sporocadaceae</taxon>
        <taxon>Pestalotiopsis</taxon>
    </lineage>
</organism>
<dbReference type="InParanoid" id="W3X4V6"/>
<protein>
    <submittedName>
        <fullName evidence="5">Uncharacterized protein</fullName>
    </submittedName>
</protein>
<evidence type="ECO:0000256" key="2">
    <source>
        <dbReference type="ARBA" id="ARBA00023043"/>
    </source>
</evidence>
<dbReference type="SMART" id="SM00248">
    <property type="entry name" value="ANK"/>
    <property type="match status" value="9"/>
</dbReference>
<keyword evidence="6" id="KW-1185">Reference proteome</keyword>
<dbReference type="InterPro" id="IPR051165">
    <property type="entry name" value="Multifunctional_ANK_Repeat"/>
</dbReference>
<evidence type="ECO:0000313" key="5">
    <source>
        <dbReference type="EMBL" id="ETS81090.1"/>
    </source>
</evidence>
<name>W3X4V6_PESFW</name>
<feature type="repeat" description="ANK" evidence="3">
    <location>
        <begin position="384"/>
        <end position="410"/>
    </location>
</feature>
<dbReference type="RefSeq" id="XP_007832864.1">
    <property type="nucleotide sequence ID" value="XM_007834673.1"/>
</dbReference>
<dbReference type="SUPFAM" id="SSF48403">
    <property type="entry name" value="Ankyrin repeat"/>
    <property type="match status" value="2"/>
</dbReference>
<reference evidence="6" key="1">
    <citation type="journal article" date="2015" name="BMC Genomics">
        <title>Genomic and transcriptomic analysis of the endophytic fungus Pestalotiopsis fici reveals its lifestyle and high potential for synthesis of natural products.</title>
        <authorList>
            <person name="Wang X."/>
            <person name="Zhang X."/>
            <person name="Liu L."/>
            <person name="Xiang M."/>
            <person name="Wang W."/>
            <person name="Sun X."/>
            <person name="Che Y."/>
            <person name="Guo L."/>
            <person name="Liu G."/>
            <person name="Guo L."/>
            <person name="Wang C."/>
            <person name="Yin W.B."/>
            <person name="Stadler M."/>
            <person name="Zhang X."/>
            <person name="Liu X."/>
        </authorList>
    </citation>
    <scope>NUCLEOTIDE SEQUENCE [LARGE SCALE GENOMIC DNA]</scope>
    <source>
        <strain evidence="6">W106-1 / CGMCC3.15140</strain>
    </source>
</reference>
<keyword evidence="1" id="KW-0677">Repeat</keyword>
<dbReference type="PROSITE" id="PS50297">
    <property type="entry name" value="ANK_REP_REGION"/>
    <property type="match status" value="3"/>
</dbReference>
<dbReference type="InterPro" id="IPR002110">
    <property type="entry name" value="Ankyrin_rpt"/>
</dbReference>
<dbReference type="Pfam" id="PF12796">
    <property type="entry name" value="Ank_2"/>
    <property type="match status" value="3"/>
</dbReference>